<dbReference type="InterPro" id="IPR006101">
    <property type="entry name" value="Glyco_hydro_2"/>
</dbReference>
<dbReference type="SUPFAM" id="SSF74650">
    <property type="entry name" value="Galactose mutarotase-like"/>
    <property type="match status" value="1"/>
</dbReference>
<dbReference type="InterPro" id="IPR006103">
    <property type="entry name" value="Glyco_hydro_2_cat"/>
</dbReference>
<dbReference type="GO" id="GO:0009341">
    <property type="term" value="C:beta-galactosidase complex"/>
    <property type="evidence" value="ECO:0007669"/>
    <property type="project" value="InterPro"/>
</dbReference>
<dbReference type="InterPro" id="IPR006104">
    <property type="entry name" value="Glyco_hydro_2_N"/>
</dbReference>
<evidence type="ECO:0000256" key="6">
    <source>
        <dbReference type="ARBA" id="ARBA00022801"/>
    </source>
</evidence>
<dbReference type="PRINTS" id="PR00132">
    <property type="entry name" value="GLHYDRLASE2"/>
</dbReference>
<comment type="subunit">
    <text evidence="4">Monomer.</text>
</comment>
<name>U6RF83_9BACT</name>
<dbReference type="Gene3D" id="2.60.120.260">
    <property type="entry name" value="Galactose-binding domain-like"/>
    <property type="match status" value="1"/>
</dbReference>
<evidence type="ECO:0000256" key="4">
    <source>
        <dbReference type="ARBA" id="ARBA00011245"/>
    </source>
</evidence>
<dbReference type="Gene3D" id="3.20.20.80">
    <property type="entry name" value="Glycosidases"/>
    <property type="match status" value="1"/>
</dbReference>
<evidence type="ECO:0000313" key="13">
    <source>
        <dbReference type="Proteomes" id="UP000017831"/>
    </source>
</evidence>
<dbReference type="InterPro" id="IPR008979">
    <property type="entry name" value="Galactose-bd-like_sf"/>
</dbReference>
<dbReference type="EMBL" id="AQHY01000026">
    <property type="protein sequence ID" value="EOA54386.1"/>
    <property type="molecule type" value="Genomic_DNA"/>
</dbReference>
<feature type="domain" description="Glycosyl hydrolases family 2 sugar binding" evidence="11">
    <location>
        <begin position="85"/>
        <end position="188"/>
    </location>
</feature>
<dbReference type="RefSeq" id="WP_005941026.1">
    <property type="nucleotide sequence ID" value="NZ_KB890344.1"/>
</dbReference>
<dbReference type="InterPro" id="IPR017853">
    <property type="entry name" value="GH"/>
</dbReference>
<accession>U6RF83</accession>
<dbReference type="SUPFAM" id="SSF51445">
    <property type="entry name" value="(Trans)glycosidases"/>
    <property type="match status" value="1"/>
</dbReference>
<dbReference type="GO" id="GO:0005990">
    <property type="term" value="P:lactose catabolic process"/>
    <property type="evidence" value="ECO:0007669"/>
    <property type="project" value="TreeGrafter"/>
</dbReference>
<keyword evidence="8" id="KW-0326">Glycosidase</keyword>
<dbReference type="GO" id="GO:0004565">
    <property type="term" value="F:beta-galactosidase activity"/>
    <property type="evidence" value="ECO:0007669"/>
    <property type="project" value="UniProtKB-EC"/>
</dbReference>
<dbReference type="SUPFAM" id="SSF49303">
    <property type="entry name" value="beta-Galactosidase/glucuronidase domain"/>
    <property type="match status" value="1"/>
</dbReference>
<dbReference type="InterPro" id="IPR006102">
    <property type="entry name" value="Ig-like_GH2"/>
</dbReference>
<gene>
    <name evidence="12" type="ORF">HMPREF1534_02264</name>
</gene>
<dbReference type="HOGENOM" id="CLU_009998_0_0_10"/>
<dbReference type="PANTHER" id="PTHR46323">
    <property type="entry name" value="BETA-GALACTOSIDASE"/>
    <property type="match status" value="1"/>
</dbReference>
<comment type="cofactor">
    <cofactor evidence="2">
        <name>Ca(2+)</name>
        <dbReference type="ChEBI" id="CHEBI:29108"/>
    </cofactor>
</comment>
<keyword evidence="13" id="KW-1185">Reference proteome</keyword>
<evidence type="ECO:0000259" key="9">
    <source>
        <dbReference type="Pfam" id="PF00703"/>
    </source>
</evidence>
<dbReference type="STRING" id="1121098.HMPREF1534_02264"/>
<reference evidence="12 13" key="1">
    <citation type="submission" date="2013-04" db="EMBL/GenBank/DDBJ databases">
        <title>The Genome Sequence of Bacteroides massiliensis DSM 17679.</title>
        <authorList>
            <consortium name="The Broad Institute Genomics Platform"/>
            <person name="Earl A."/>
            <person name="Ward D."/>
            <person name="Feldgarden M."/>
            <person name="Gevers D."/>
            <person name="Martens E."/>
            <person name="Fenner L."/>
            <person name="Roux V."/>
            <person name="Mallet M.N."/>
            <person name="Raoult D."/>
            <person name="Walker B."/>
            <person name="Young S."/>
            <person name="Zeng Q."/>
            <person name="Gargeya S."/>
            <person name="Fitzgerald M."/>
            <person name="Haas B."/>
            <person name="Abouelleil A."/>
            <person name="Allen A.W."/>
            <person name="Alvarado L."/>
            <person name="Arachchi H.M."/>
            <person name="Berlin A.M."/>
            <person name="Chapman S.B."/>
            <person name="Gainer-Dewar J."/>
            <person name="Goldberg J."/>
            <person name="Griggs A."/>
            <person name="Gujja S."/>
            <person name="Hansen M."/>
            <person name="Howarth C."/>
            <person name="Imamovic A."/>
            <person name="Ireland A."/>
            <person name="Larimer J."/>
            <person name="McCowan C."/>
            <person name="Murphy C."/>
            <person name="Pearson M."/>
            <person name="Poon T.W."/>
            <person name="Priest M."/>
            <person name="Roberts A."/>
            <person name="Saif S."/>
            <person name="Shea T."/>
            <person name="Sisk P."/>
            <person name="Sykes S."/>
            <person name="Wortman J."/>
            <person name="Nusbaum C."/>
            <person name="Birren B."/>
        </authorList>
    </citation>
    <scope>NUCLEOTIDE SEQUENCE [LARGE SCALE GENOMIC DNA]</scope>
    <source>
        <strain evidence="13">B84634 / Timone 84634 / DSM 17679 / JCM 13223</strain>
    </source>
</reference>
<dbReference type="Gene3D" id="2.70.98.10">
    <property type="match status" value="1"/>
</dbReference>
<proteinExistence type="inferred from homology"/>
<dbReference type="AlphaFoldDB" id="U6RF83"/>
<sequence>MLKKVLVTLGLLFLLILSGKATETIVPRLSPLPATIQGQKISLNGEWYFHPSLKSGFNGTEDVKNWNTIQVPGEWVMQGFEVKKGEAAGYVRNFALPASWKGQRIKLRCNAVYSDCKVFVNGKKAGSHLGGFTAFELDVTDLVTYGKTNQIALSVTSESIADATSNASNYAVHPLGGITRDIYLFALPEVNFSMFHATTSFDSTYTDAILKAEITIANESKEKADGLTVNFILKDAAGKIIPLPSASSPVPTIINGKTETISISLPVTKPVKWDSEHPYLYSLTCQLKNKQKILSATTRRIGFRQIEVRGNQIFVNNHPIKLRGVCRHEVMPLRGRSLNNDIWRKDVELFRRGNVNYIRTSHYPPDEALLEACDELGMFVEVEAPFCWAHQADVPADKHYDVLVNQHVEMVNLNRSHPSILMWSMGNESLKFKEYFKQASETVKQLDPTRPRIFSQWGPDADEGTLEITNHHYPGPEGPDKYRHYKRPVTFDEFCHLNAYNRLELAADPGLRNMWGKLLDAMWNDMYHSQGVLGGAIWVGIDDTFFLPGEKAVGYGTWGTIDGWRREKPEYWGMKKAYSPVKISLKGNMDHEGKIRFQVENRHLFSNLAECRITWEAGGQEGNITGDIAPRSAGELEITLPESLRHTEMLNLTVTGVRGFEIDRYCFRILPENNESQSPKHPAGKLTCQESKDLIRINAGKYQFEISKRNGLLTAAHQGKSVLNQSPSLMVLPLNGEGEGIQMTGKNQTFAPFNPVCQNWVAQSVECIAMKEVIEVNILGSYKEAEGKFSYRFYPDGEITVSYNFTLLQDISPRQTGLVFTVPHFYNQLEWKRKGYWNAYPKDHIGALEGTAKAFDETLPVSGLAGPSKEPTTAWSFDQTANGSNIFRSTKENIYTAVLSGNGKERISVLSDGTQHFRAWIDGNNIRFLVADYNNAGRDTYLVSHAQKGYRPLRKGDSIKGVVRLRL</sequence>
<evidence type="ECO:0000256" key="8">
    <source>
        <dbReference type="ARBA" id="ARBA00023295"/>
    </source>
</evidence>
<dbReference type="EC" id="3.2.1.23" evidence="5"/>
<dbReference type="OrthoDB" id="9801077at2"/>
<evidence type="ECO:0000256" key="7">
    <source>
        <dbReference type="ARBA" id="ARBA00022837"/>
    </source>
</evidence>
<organism evidence="12 13">
    <name type="scientific">Phocaeicola massiliensis B84634 = Timone 84634 = DSM 17679 = JCM 13223</name>
    <dbReference type="NCBI Taxonomy" id="1121098"/>
    <lineage>
        <taxon>Bacteria</taxon>
        <taxon>Pseudomonadati</taxon>
        <taxon>Bacteroidota</taxon>
        <taxon>Bacteroidia</taxon>
        <taxon>Bacteroidales</taxon>
        <taxon>Bacteroidaceae</taxon>
        <taxon>Phocaeicola</taxon>
    </lineage>
</organism>
<keyword evidence="7" id="KW-0106">Calcium</keyword>
<dbReference type="InterPro" id="IPR050347">
    <property type="entry name" value="Bact_Beta-galactosidase"/>
</dbReference>
<evidence type="ECO:0000259" key="10">
    <source>
        <dbReference type="Pfam" id="PF02836"/>
    </source>
</evidence>
<comment type="caution">
    <text evidence="12">The sequence shown here is derived from an EMBL/GenBank/DDBJ whole genome shotgun (WGS) entry which is preliminary data.</text>
</comment>
<evidence type="ECO:0000256" key="2">
    <source>
        <dbReference type="ARBA" id="ARBA00001913"/>
    </source>
</evidence>
<protein>
    <recommendedName>
        <fullName evidence="5">beta-galactosidase</fullName>
        <ecNumber evidence="5">3.2.1.23</ecNumber>
    </recommendedName>
</protein>
<dbReference type="eggNOG" id="COG3250">
    <property type="taxonomic scope" value="Bacteria"/>
</dbReference>
<dbReference type="Pfam" id="PF02837">
    <property type="entry name" value="Glyco_hydro_2_N"/>
    <property type="match status" value="1"/>
</dbReference>
<evidence type="ECO:0000256" key="3">
    <source>
        <dbReference type="ARBA" id="ARBA00007401"/>
    </source>
</evidence>
<dbReference type="Proteomes" id="UP000017831">
    <property type="component" value="Unassembled WGS sequence"/>
</dbReference>
<feature type="domain" description="Glycoside hydrolase family 2 immunoglobulin-like beta-sandwich" evidence="9">
    <location>
        <begin position="195"/>
        <end position="304"/>
    </location>
</feature>
<comment type="similarity">
    <text evidence="3">Belongs to the glycosyl hydrolase 2 family.</text>
</comment>
<dbReference type="PATRIC" id="fig|1121098.3.peg.2304"/>
<evidence type="ECO:0000256" key="5">
    <source>
        <dbReference type="ARBA" id="ARBA00012756"/>
    </source>
</evidence>
<dbReference type="Pfam" id="PF00703">
    <property type="entry name" value="Glyco_hydro_2"/>
    <property type="match status" value="1"/>
</dbReference>
<dbReference type="InterPro" id="IPR036156">
    <property type="entry name" value="Beta-gal/glucu_dom_sf"/>
</dbReference>
<dbReference type="GO" id="GO:0030246">
    <property type="term" value="F:carbohydrate binding"/>
    <property type="evidence" value="ECO:0007669"/>
    <property type="project" value="InterPro"/>
</dbReference>
<dbReference type="GeneID" id="60061797"/>
<comment type="catalytic activity">
    <reaction evidence="1">
        <text>Hydrolysis of terminal non-reducing beta-D-galactose residues in beta-D-galactosides.</text>
        <dbReference type="EC" id="3.2.1.23"/>
    </reaction>
</comment>
<evidence type="ECO:0000259" key="11">
    <source>
        <dbReference type="Pfam" id="PF02837"/>
    </source>
</evidence>
<dbReference type="SUPFAM" id="SSF49785">
    <property type="entry name" value="Galactose-binding domain-like"/>
    <property type="match status" value="1"/>
</dbReference>
<evidence type="ECO:0000256" key="1">
    <source>
        <dbReference type="ARBA" id="ARBA00001412"/>
    </source>
</evidence>
<evidence type="ECO:0000313" key="12">
    <source>
        <dbReference type="EMBL" id="EOA54386.1"/>
    </source>
</evidence>
<dbReference type="Pfam" id="PF02836">
    <property type="entry name" value="Glyco_hydro_2_C"/>
    <property type="match status" value="1"/>
</dbReference>
<keyword evidence="6" id="KW-0378">Hydrolase</keyword>
<dbReference type="PANTHER" id="PTHR46323:SF2">
    <property type="entry name" value="BETA-GALACTOSIDASE"/>
    <property type="match status" value="1"/>
</dbReference>
<feature type="domain" description="Glycoside hydrolase family 2 catalytic" evidence="10">
    <location>
        <begin position="306"/>
        <end position="457"/>
    </location>
</feature>
<dbReference type="InterPro" id="IPR011013">
    <property type="entry name" value="Gal_mutarotase_sf_dom"/>
</dbReference>
<dbReference type="Gene3D" id="2.60.40.10">
    <property type="entry name" value="Immunoglobulins"/>
    <property type="match status" value="1"/>
</dbReference>
<dbReference type="InterPro" id="IPR013783">
    <property type="entry name" value="Ig-like_fold"/>
</dbReference>
<dbReference type="InterPro" id="IPR014718">
    <property type="entry name" value="GH-type_carb-bd"/>
</dbReference>